<dbReference type="InterPro" id="IPR031338">
    <property type="entry name" value="KDPG/KHG_AS_2"/>
</dbReference>
<dbReference type="InterPro" id="IPR013785">
    <property type="entry name" value="Aldolase_TIM"/>
</dbReference>
<comment type="similarity">
    <text evidence="2">Belongs to the KHG/KDPG aldolase family.</text>
</comment>
<evidence type="ECO:0000256" key="3">
    <source>
        <dbReference type="ARBA" id="ARBA00011233"/>
    </source>
</evidence>
<dbReference type="EMBL" id="AFGF01000181">
    <property type="protein sequence ID" value="EGO62694.1"/>
    <property type="molecule type" value="Genomic_DNA"/>
</dbReference>
<evidence type="ECO:0000313" key="6">
    <source>
        <dbReference type="EMBL" id="EGO62694.1"/>
    </source>
</evidence>
<dbReference type="Pfam" id="PF01081">
    <property type="entry name" value="Aldolase"/>
    <property type="match status" value="1"/>
</dbReference>
<comment type="pathway">
    <text evidence="1">Carbohydrate acid metabolism.</text>
</comment>
<comment type="caution">
    <text evidence="6">The sequence shown here is derived from an EMBL/GenBank/DDBJ whole genome shotgun (WGS) entry which is preliminary data.</text>
</comment>
<dbReference type="OrthoDB" id="9802667at2"/>
<evidence type="ECO:0000313" key="7">
    <source>
        <dbReference type="Proteomes" id="UP000003240"/>
    </source>
</evidence>
<evidence type="ECO:0000256" key="2">
    <source>
        <dbReference type="ARBA" id="ARBA00006906"/>
    </source>
</evidence>
<sequence>MDKYRVVKCLQETGIVAIVRGIPAGKIEKIAAALYEGGVQAIEVTCNTPGYLSMIEALSSTMGDKMLVGAGTVLSPTAAQLVIDAGAKFVLAPDLNPEVVQLVHQNQKLAIPGVTTPSEIMTAYRLGVDIVKLFPAGALGAKYLKDLRGPLNQAAIIPVGGVNLGNIAEFIQAGAFGFGIGSELVDKKAVAEGDYATITEKAKAFIEAVRRARASV</sequence>
<proteinExistence type="inferred from homology"/>
<dbReference type="GO" id="GO:0016829">
    <property type="term" value="F:lyase activity"/>
    <property type="evidence" value="ECO:0007669"/>
    <property type="project" value="UniProtKB-KW"/>
</dbReference>
<keyword evidence="4" id="KW-0456">Lyase</keyword>
<keyword evidence="7" id="KW-1185">Reference proteome</keyword>
<evidence type="ECO:0000256" key="4">
    <source>
        <dbReference type="ARBA" id="ARBA00023239"/>
    </source>
</evidence>
<dbReference type="NCBIfam" id="TIGR01182">
    <property type="entry name" value="eda"/>
    <property type="match status" value="1"/>
</dbReference>
<accession>F7NMN0</accession>
<keyword evidence="5" id="KW-0119">Carbohydrate metabolism</keyword>
<dbReference type="CDD" id="cd00452">
    <property type="entry name" value="KDPG_aldolase"/>
    <property type="match status" value="1"/>
</dbReference>
<dbReference type="eggNOG" id="COG0800">
    <property type="taxonomic scope" value="Bacteria"/>
</dbReference>
<dbReference type="Proteomes" id="UP000003240">
    <property type="component" value="Unassembled WGS sequence"/>
</dbReference>
<dbReference type="Gene3D" id="3.20.20.70">
    <property type="entry name" value="Aldolase class I"/>
    <property type="match status" value="1"/>
</dbReference>
<reference evidence="6 7" key="1">
    <citation type="journal article" date="2011" name="EMBO J.">
        <title>Structural diversity of bacterial flagellar motors.</title>
        <authorList>
            <person name="Chen S."/>
            <person name="Beeby M."/>
            <person name="Murphy G.E."/>
            <person name="Leadbetter J.R."/>
            <person name="Hendrixson D.R."/>
            <person name="Briegel A."/>
            <person name="Li Z."/>
            <person name="Shi J."/>
            <person name="Tocheva E.I."/>
            <person name="Muller A."/>
            <person name="Dobro M.J."/>
            <person name="Jensen G.J."/>
        </authorList>
    </citation>
    <scope>NUCLEOTIDE SEQUENCE [LARGE SCALE GENOMIC DNA]</scope>
    <source>
        <strain evidence="6 7">DSM 6540</strain>
    </source>
</reference>
<dbReference type="PROSITE" id="PS00160">
    <property type="entry name" value="ALDOLASE_KDPG_KHG_2"/>
    <property type="match status" value="1"/>
</dbReference>
<dbReference type="RefSeq" id="WP_004097872.1">
    <property type="nucleotide sequence ID" value="NZ_AFGF01000181.1"/>
</dbReference>
<dbReference type="STRING" id="1009370.ALO_16806"/>
<dbReference type="InterPro" id="IPR000887">
    <property type="entry name" value="Aldlse_KDPG_KHG"/>
</dbReference>
<dbReference type="AlphaFoldDB" id="F7NMN0"/>
<evidence type="ECO:0000256" key="5">
    <source>
        <dbReference type="ARBA" id="ARBA00023277"/>
    </source>
</evidence>
<dbReference type="PANTHER" id="PTHR30246">
    <property type="entry name" value="2-KETO-3-DEOXY-6-PHOSPHOGLUCONATE ALDOLASE"/>
    <property type="match status" value="1"/>
</dbReference>
<protein>
    <submittedName>
        <fullName evidence="6">2-dehydro-3-deoxyphosphogluconate aldolase/4-hydroxy-2-oxoglutarate aldolase</fullName>
    </submittedName>
</protein>
<organism evidence="6 7">
    <name type="scientific">Acetonema longum DSM 6540</name>
    <dbReference type="NCBI Taxonomy" id="1009370"/>
    <lineage>
        <taxon>Bacteria</taxon>
        <taxon>Bacillati</taxon>
        <taxon>Bacillota</taxon>
        <taxon>Negativicutes</taxon>
        <taxon>Acetonemataceae</taxon>
        <taxon>Acetonema</taxon>
    </lineage>
</organism>
<gene>
    <name evidence="6" type="ORF">ALO_16806</name>
</gene>
<dbReference type="PANTHER" id="PTHR30246:SF1">
    <property type="entry name" value="2-DEHYDRO-3-DEOXY-6-PHOSPHOGALACTONATE ALDOLASE-RELATED"/>
    <property type="match status" value="1"/>
</dbReference>
<dbReference type="SUPFAM" id="SSF51569">
    <property type="entry name" value="Aldolase"/>
    <property type="match status" value="1"/>
</dbReference>
<name>F7NMN0_9FIRM</name>
<comment type="subunit">
    <text evidence="3">Homotrimer.</text>
</comment>
<evidence type="ECO:0000256" key="1">
    <source>
        <dbReference type="ARBA" id="ARBA00004761"/>
    </source>
</evidence>